<keyword evidence="1" id="KW-0614">Plasmid</keyword>
<keyword evidence="2" id="KW-1185">Reference proteome</keyword>
<sequence>MTTEQMIKLAVCLLIMSIIFTTVKAVLIGIKEGAQNAKALMNGASYEQIQAKNKKKQDDEFERDFKKMDSKLYRYTHPVEYIGCLLMKKLREKVG</sequence>
<dbReference type="KEGG" id="bpb:bpr_IV013"/>
<proteinExistence type="predicted"/>
<protein>
    <submittedName>
        <fullName evidence="1">Uncharacterized protein</fullName>
    </submittedName>
</protein>
<dbReference type="HOGENOM" id="CLU_2367539_0_0_9"/>
<evidence type="ECO:0000313" key="1">
    <source>
        <dbReference type="EMBL" id="ADL36378.1"/>
    </source>
</evidence>
<organism evidence="1 2">
    <name type="scientific">Butyrivibrio proteoclasticus (strain ATCC 51982 / DSM 14932 / B316)</name>
    <name type="common">Clostridium proteoclasticum</name>
    <dbReference type="NCBI Taxonomy" id="515622"/>
    <lineage>
        <taxon>Bacteria</taxon>
        <taxon>Bacillati</taxon>
        <taxon>Bacillota</taxon>
        <taxon>Clostridia</taxon>
        <taxon>Lachnospirales</taxon>
        <taxon>Lachnospiraceae</taxon>
        <taxon>Butyrivibrio</taxon>
    </lineage>
</organism>
<geneLocation type="plasmid" evidence="1 2">
    <name>pCY186</name>
</geneLocation>
<dbReference type="RefSeq" id="WP_013283026.1">
    <property type="nucleotide sequence ID" value="NC_014390.1"/>
</dbReference>
<dbReference type="EMBL" id="CP001813">
    <property type="protein sequence ID" value="ADL36378.1"/>
    <property type="molecule type" value="Genomic_DNA"/>
</dbReference>
<accession>E0S4P6</accession>
<reference evidence="1 2" key="1">
    <citation type="journal article" date="2010" name="PLoS ONE">
        <title>The glycobiome of the rumen bacterium Butyrivibrio proteoclasticus B316(T) highlights adaptation to a polysaccharide-rich environment.</title>
        <authorList>
            <person name="Kelly W.J."/>
            <person name="Leahy S.C."/>
            <person name="Altermann E."/>
            <person name="Yeoman C.J."/>
            <person name="Dunne J.C."/>
            <person name="Kong Z."/>
            <person name="Pacheco D.M."/>
            <person name="Li D."/>
            <person name="Noel S.J."/>
            <person name="Moon C.D."/>
            <person name="Cookson A.L."/>
            <person name="Attwood G.T."/>
        </authorList>
    </citation>
    <scope>NUCLEOTIDE SEQUENCE [LARGE SCALE GENOMIC DNA]</scope>
    <source>
        <strain evidence="2">ATCC 51982 / DSM 14932 / B316</strain>
        <plasmid evidence="2">Plasmid pCY186</plasmid>
    </source>
</reference>
<dbReference type="AlphaFoldDB" id="E0S4P6"/>
<evidence type="ECO:0000313" key="2">
    <source>
        <dbReference type="Proteomes" id="UP000001299"/>
    </source>
</evidence>
<name>E0S4P6_BUTPB</name>
<gene>
    <name evidence="1" type="ordered locus">bpr_IV013</name>
</gene>
<dbReference type="Proteomes" id="UP000001299">
    <property type="component" value="Plasmid pCY186"/>
</dbReference>